<keyword evidence="6" id="KW-0963">Cytoplasm</keyword>
<dbReference type="GO" id="GO:0005829">
    <property type="term" value="C:cytosol"/>
    <property type="evidence" value="ECO:0007669"/>
    <property type="project" value="TreeGrafter"/>
</dbReference>
<gene>
    <name evidence="6 9" type="primary">mnmE</name>
    <name evidence="6" type="synonym">trmE</name>
    <name evidence="9" type="ORF">H8D24_03315</name>
</gene>
<accession>A0A8J6TQ39</accession>
<sequence length="446" mass="48397">MDETICAQATANGRGGVGILRVSGDSVQPIALSILGKVPEPRVAELLSFLDEKGDPIDQGIAIFFPNPNSFTGDDVLELQAHGGPVVMDQLMRRALELGARAARPGEFSERAFLNGKMDLVQAEAIADLIDSASEQAARSAVRSLQGAFSTEVHHLVDAVTELRIYVESSMDFPEEEIDFLAEGDVAGRLQAIAQQLERVLDSAREGVLLKEGMTLVIAGRPNAGKSSLLNVLSGKESAIVTEIPGTTRDLLKEQIDIDGLPIHIIDTAGLRESDDPVEQEGIRRAWQEIEKADQVLLLVDDQDGLTEEDWHALDQIEHIPVTIVRTKIDLTGKEPGLQGGERDTEIAISAKSGDGVNLLRTFLKDAAGYQSGGEGTFLARRRHLDALQRAQRSLQQGREQLTEFHAGELLAEELRHSQEALSEITGEFTSDDLLGKIFSSFCIGK</sequence>
<keyword evidence="5 6" id="KW-0342">GTP-binding</keyword>
<evidence type="ECO:0000256" key="7">
    <source>
        <dbReference type="RuleBase" id="RU003313"/>
    </source>
</evidence>
<dbReference type="GO" id="GO:0003924">
    <property type="term" value="F:GTPase activity"/>
    <property type="evidence" value="ECO:0007669"/>
    <property type="project" value="UniProtKB-UniRule"/>
</dbReference>
<dbReference type="Pfam" id="PF12631">
    <property type="entry name" value="MnmE_helical"/>
    <property type="match status" value="1"/>
</dbReference>
<dbReference type="InterPro" id="IPR025867">
    <property type="entry name" value="MnmE_helical"/>
</dbReference>
<dbReference type="GO" id="GO:0030488">
    <property type="term" value="P:tRNA methylation"/>
    <property type="evidence" value="ECO:0007669"/>
    <property type="project" value="TreeGrafter"/>
</dbReference>
<evidence type="ECO:0000259" key="8">
    <source>
        <dbReference type="PROSITE" id="PS51709"/>
    </source>
</evidence>
<feature type="domain" description="TrmE-type G" evidence="8">
    <location>
        <begin position="213"/>
        <end position="369"/>
    </location>
</feature>
<keyword evidence="2 6" id="KW-0819">tRNA processing</keyword>
<dbReference type="Proteomes" id="UP000654401">
    <property type="component" value="Unassembled WGS sequence"/>
</dbReference>
<dbReference type="InterPro" id="IPR027266">
    <property type="entry name" value="TrmE/GcvT-like"/>
</dbReference>
<dbReference type="GO" id="GO:0002098">
    <property type="term" value="P:tRNA wobble uridine modification"/>
    <property type="evidence" value="ECO:0007669"/>
    <property type="project" value="TreeGrafter"/>
</dbReference>
<feature type="binding site" evidence="6">
    <location>
        <begin position="242"/>
        <end position="248"/>
    </location>
    <ligand>
        <name>GTP</name>
        <dbReference type="ChEBI" id="CHEBI:37565"/>
    </ligand>
</feature>
<reference evidence="9 10" key="1">
    <citation type="submission" date="2020-08" db="EMBL/GenBank/DDBJ databases">
        <title>Bridging the membrane lipid divide: bacteria of the FCB group superphylum have the potential to synthesize archaeal ether lipids.</title>
        <authorList>
            <person name="Villanueva L."/>
            <person name="Von Meijenfeldt F.A.B."/>
            <person name="Westbye A.B."/>
            <person name="Yadav S."/>
            <person name="Hopmans E.C."/>
            <person name="Dutilh B.E."/>
            <person name="Sinninghe Damste J.S."/>
        </authorList>
    </citation>
    <scope>NUCLEOTIDE SEQUENCE [LARGE SCALE GENOMIC DNA]</scope>
    <source>
        <strain evidence="9">NIOZ-UU100</strain>
    </source>
</reference>
<dbReference type="GO" id="GO:0005525">
    <property type="term" value="F:GTP binding"/>
    <property type="evidence" value="ECO:0007669"/>
    <property type="project" value="UniProtKB-UniRule"/>
</dbReference>
<dbReference type="InterPro" id="IPR006073">
    <property type="entry name" value="GTP-bd"/>
</dbReference>
<dbReference type="GO" id="GO:0046872">
    <property type="term" value="F:metal ion binding"/>
    <property type="evidence" value="ECO:0007669"/>
    <property type="project" value="UniProtKB-KW"/>
</dbReference>
<dbReference type="Pfam" id="PF01926">
    <property type="entry name" value="MMR_HSR1"/>
    <property type="match status" value="1"/>
</dbReference>
<dbReference type="InterPro" id="IPR018948">
    <property type="entry name" value="GTP-bd_TrmE_N"/>
</dbReference>
<feature type="binding site" evidence="6">
    <location>
        <begin position="223"/>
        <end position="228"/>
    </location>
    <ligand>
        <name>GTP</name>
        <dbReference type="ChEBI" id="CHEBI:37565"/>
    </ligand>
</feature>
<proteinExistence type="inferred from homology"/>
<dbReference type="Gene3D" id="3.30.1360.120">
    <property type="entry name" value="Probable tRNA modification gtpase trme, domain 1"/>
    <property type="match status" value="1"/>
</dbReference>
<comment type="caution">
    <text evidence="6">Lacks conserved residue(s) required for the propagation of feature annotation.</text>
</comment>
<evidence type="ECO:0000256" key="6">
    <source>
        <dbReference type="HAMAP-Rule" id="MF_00379"/>
    </source>
</evidence>
<dbReference type="EMBL" id="JACNFK010000023">
    <property type="protein sequence ID" value="MBC8519421.1"/>
    <property type="molecule type" value="Genomic_DNA"/>
</dbReference>
<dbReference type="InterPro" id="IPR031168">
    <property type="entry name" value="G_TrmE"/>
</dbReference>
<feature type="binding site" evidence="6">
    <location>
        <position position="247"/>
    </location>
    <ligand>
        <name>K(+)</name>
        <dbReference type="ChEBI" id="CHEBI:29103"/>
    </ligand>
</feature>
<dbReference type="Gene3D" id="1.20.120.430">
    <property type="entry name" value="tRNA modification GTPase MnmE domain 2"/>
    <property type="match status" value="1"/>
</dbReference>
<feature type="binding site" evidence="6">
    <location>
        <position position="244"/>
    </location>
    <ligand>
        <name>K(+)</name>
        <dbReference type="ChEBI" id="CHEBI:29103"/>
    </ligand>
</feature>
<evidence type="ECO:0000313" key="9">
    <source>
        <dbReference type="EMBL" id="MBC8519421.1"/>
    </source>
</evidence>
<feature type="binding site" evidence="6">
    <location>
        <position position="248"/>
    </location>
    <ligand>
        <name>Mg(2+)</name>
        <dbReference type="ChEBI" id="CHEBI:18420"/>
    </ligand>
</feature>
<keyword evidence="4 6" id="KW-0630">Potassium</keyword>
<comment type="caution">
    <text evidence="9">The sequence shown here is derived from an EMBL/GenBank/DDBJ whole genome shotgun (WGS) entry which is preliminary data.</text>
</comment>
<name>A0A8J6TQ39_9GAMM</name>
<dbReference type="SUPFAM" id="SSF116878">
    <property type="entry name" value="TrmE connector domain"/>
    <property type="match status" value="1"/>
</dbReference>
<evidence type="ECO:0000256" key="4">
    <source>
        <dbReference type="ARBA" id="ARBA00022958"/>
    </source>
</evidence>
<comment type="subunit">
    <text evidence="6">Homodimer. Heterotetramer of two MnmE and two MnmG subunits.</text>
</comment>
<keyword evidence="6" id="KW-0479">Metal-binding</keyword>
<feature type="binding site" evidence="6">
    <location>
        <position position="117"/>
    </location>
    <ligand>
        <name>(6S)-5-formyl-5,6,7,8-tetrahydrofolate</name>
        <dbReference type="ChEBI" id="CHEBI:57457"/>
    </ligand>
</feature>
<dbReference type="PROSITE" id="PS51709">
    <property type="entry name" value="G_TRME"/>
    <property type="match status" value="1"/>
</dbReference>
<evidence type="ECO:0000256" key="2">
    <source>
        <dbReference type="ARBA" id="ARBA00022694"/>
    </source>
</evidence>
<keyword evidence="6" id="KW-0378">Hydrolase</keyword>
<dbReference type="CDD" id="cd04164">
    <property type="entry name" value="trmE"/>
    <property type="match status" value="1"/>
</dbReference>
<feature type="binding site" evidence="6">
    <location>
        <position position="21"/>
    </location>
    <ligand>
        <name>(6S)-5-formyl-5,6,7,8-tetrahydrofolate</name>
        <dbReference type="ChEBI" id="CHEBI:57457"/>
    </ligand>
</feature>
<dbReference type="NCBIfam" id="NF003661">
    <property type="entry name" value="PRK05291.1-3"/>
    <property type="match status" value="1"/>
</dbReference>
<evidence type="ECO:0000256" key="5">
    <source>
        <dbReference type="ARBA" id="ARBA00023134"/>
    </source>
</evidence>
<protein>
    <recommendedName>
        <fullName evidence="6">tRNA modification GTPase MnmE</fullName>
        <ecNumber evidence="6">3.6.-.-</ecNumber>
    </recommendedName>
</protein>
<dbReference type="NCBIfam" id="TIGR00231">
    <property type="entry name" value="small_GTP"/>
    <property type="match status" value="1"/>
</dbReference>
<organism evidence="9 10">
    <name type="scientific">Candidatus Thiopontia autotrophica</name>
    <dbReference type="NCBI Taxonomy" id="2841688"/>
    <lineage>
        <taxon>Bacteria</taxon>
        <taxon>Pseudomonadati</taxon>
        <taxon>Pseudomonadota</taxon>
        <taxon>Gammaproteobacteria</taxon>
        <taxon>Candidatus Thiopontia</taxon>
    </lineage>
</organism>
<keyword evidence="3 6" id="KW-0547">Nucleotide-binding</keyword>
<evidence type="ECO:0000256" key="3">
    <source>
        <dbReference type="ARBA" id="ARBA00022741"/>
    </source>
</evidence>
<dbReference type="Gene3D" id="3.40.50.300">
    <property type="entry name" value="P-loop containing nucleotide triphosphate hydrolases"/>
    <property type="match status" value="1"/>
</dbReference>
<dbReference type="PANTHER" id="PTHR42714">
    <property type="entry name" value="TRNA MODIFICATION GTPASE GTPBP3"/>
    <property type="match status" value="1"/>
</dbReference>
<dbReference type="InterPro" id="IPR004520">
    <property type="entry name" value="GTPase_MnmE"/>
</dbReference>
<feature type="binding site" evidence="6">
    <location>
        <position position="223"/>
    </location>
    <ligand>
        <name>K(+)</name>
        <dbReference type="ChEBI" id="CHEBI:29103"/>
    </ligand>
</feature>
<dbReference type="AlphaFoldDB" id="A0A8J6TQ39"/>
<dbReference type="InterPro" id="IPR005225">
    <property type="entry name" value="Small_GTP-bd"/>
</dbReference>
<comment type="function">
    <text evidence="6">Exhibits a very high intrinsic GTPase hydrolysis rate. Involved in the addition of a carboxymethylaminomethyl (cmnm) group at the wobble position (U34) of certain tRNAs, forming tRNA-cmnm(5)s(2)U34.</text>
</comment>
<feature type="binding site" evidence="6">
    <location>
        <position position="446"/>
    </location>
    <ligand>
        <name>(6S)-5-formyl-5,6,7,8-tetrahydrofolate</name>
        <dbReference type="ChEBI" id="CHEBI:57457"/>
    </ligand>
</feature>
<dbReference type="InterPro" id="IPR027368">
    <property type="entry name" value="MnmE_dom2"/>
</dbReference>
<comment type="subcellular location">
    <subcellularLocation>
        <location evidence="6">Cytoplasm</location>
    </subcellularLocation>
</comment>
<dbReference type="HAMAP" id="MF_00379">
    <property type="entry name" value="GTPase_MnmE"/>
    <property type="match status" value="1"/>
</dbReference>
<feature type="binding site" evidence="6">
    <location>
        <position position="227"/>
    </location>
    <ligand>
        <name>Mg(2+)</name>
        <dbReference type="ChEBI" id="CHEBI:18420"/>
    </ligand>
</feature>
<comment type="cofactor">
    <cofactor evidence="6">
        <name>K(+)</name>
        <dbReference type="ChEBI" id="CHEBI:29103"/>
    </cofactor>
    <text evidence="6">Binds 1 potassium ion per subunit.</text>
</comment>
<keyword evidence="6" id="KW-0460">Magnesium</keyword>
<comment type="similarity">
    <text evidence="1 6 7">Belongs to the TRAFAC class TrmE-Era-EngA-EngB-Septin-like GTPase superfamily. TrmE GTPase family.</text>
</comment>
<feature type="binding site" evidence="6">
    <location>
        <position position="78"/>
    </location>
    <ligand>
        <name>(6S)-5-formyl-5,6,7,8-tetrahydrofolate</name>
        <dbReference type="ChEBI" id="CHEBI:57457"/>
    </ligand>
</feature>
<dbReference type="SUPFAM" id="SSF52540">
    <property type="entry name" value="P-loop containing nucleoside triphosphate hydrolases"/>
    <property type="match status" value="1"/>
</dbReference>
<dbReference type="PANTHER" id="PTHR42714:SF2">
    <property type="entry name" value="TRNA MODIFICATION GTPASE GTPBP3, MITOCHONDRIAL"/>
    <property type="match status" value="1"/>
</dbReference>
<feature type="binding site" evidence="6">
    <location>
        <position position="242"/>
    </location>
    <ligand>
        <name>K(+)</name>
        <dbReference type="ChEBI" id="CHEBI:29103"/>
    </ligand>
</feature>
<dbReference type="EC" id="3.6.-.-" evidence="6"/>
<evidence type="ECO:0000256" key="1">
    <source>
        <dbReference type="ARBA" id="ARBA00011043"/>
    </source>
</evidence>
<dbReference type="NCBIfam" id="TIGR00450">
    <property type="entry name" value="mnmE_trmE_thdF"/>
    <property type="match status" value="1"/>
</dbReference>
<dbReference type="InterPro" id="IPR027417">
    <property type="entry name" value="P-loop_NTPase"/>
</dbReference>
<dbReference type="Pfam" id="PF10396">
    <property type="entry name" value="TrmE_N"/>
    <property type="match status" value="1"/>
</dbReference>
<feature type="binding site" evidence="6">
    <location>
        <begin position="267"/>
        <end position="270"/>
    </location>
    <ligand>
        <name>GTP</name>
        <dbReference type="ChEBI" id="CHEBI:37565"/>
    </ligand>
</feature>
<dbReference type="CDD" id="cd14858">
    <property type="entry name" value="TrmE_N"/>
    <property type="match status" value="1"/>
</dbReference>
<evidence type="ECO:0000313" key="10">
    <source>
        <dbReference type="Proteomes" id="UP000654401"/>
    </source>
</evidence>